<keyword evidence="9" id="KW-0812">Transmembrane</keyword>
<dbReference type="RefSeq" id="WP_380667060.1">
    <property type="nucleotide sequence ID" value="NZ_JBHTCJ010000004.1"/>
</dbReference>
<dbReference type="PROSITE" id="PS00107">
    <property type="entry name" value="PROTEIN_KINASE_ATP"/>
    <property type="match status" value="1"/>
</dbReference>
<dbReference type="InterPro" id="IPR011009">
    <property type="entry name" value="Kinase-like_dom_sf"/>
</dbReference>
<dbReference type="CDD" id="cd14014">
    <property type="entry name" value="STKc_PknB_like"/>
    <property type="match status" value="1"/>
</dbReference>
<evidence type="ECO:0000256" key="2">
    <source>
        <dbReference type="ARBA" id="ARBA00022527"/>
    </source>
</evidence>
<keyword evidence="12" id="KW-1185">Reference proteome</keyword>
<evidence type="ECO:0000256" key="5">
    <source>
        <dbReference type="ARBA" id="ARBA00022777"/>
    </source>
</evidence>
<dbReference type="Gene3D" id="1.10.510.10">
    <property type="entry name" value="Transferase(Phosphotransferase) domain 1"/>
    <property type="match status" value="1"/>
</dbReference>
<evidence type="ECO:0000256" key="6">
    <source>
        <dbReference type="ARBA" id="ARBA00022840"/>
    </source>
</evidence>
<reference evidence="12" key="1">
    <citation type="journal article" date="2019" name="Int. J. Syst. Evol. Microbiol.">
        <title>The Global Catalogue of Microorganisms (GCM) 10K type strain sequencing project: providing services to taxonomists for standard genome sequencing and annotation.</title>
        <authorList>
            <consortium name="The Broad Institute Genomics Platform"/>
            <consortium name="The Broad Institute Genome Sequencing Center for Infectious Disease"/>
            <person name="Wu L."/>
            <person name="Ma J."/>
        </authorList>
    </citation>
    <scope>NUCLEOTIDE SEQUENCE [LARGE SCALE GENOMIC DNA]</scope>
    <source>
        <strain evidence="12">WLHS5</strain>
    </source>
</reference>
<gene>
    <name evidence="11" type="ORF">ACFQRI_10360</name>
</gene>
<evidence type="ECO:0000256" key="9">
    <source>
        <dbReference type="SAM" id="Phobius"/>
    </source>
</evidence>
<accession>A0ABW2LJU9</accession>
<keyword evidence="3 11" id="KW-0808">Transferase</keyword>
<dbReference type="PANTHER" id="PTHR43289">
    <property type="entry name" value="MITOGEN-ACTIVATED PROTEIN KINASE KINASE KINASE 20-RELATED"/>
    <property type="match status" value="1"/>
</dbReference>
<keyword evidence="6 7" id="KW-0067">ATP-binding</keyword>
<dbReference type="Pfam" id="PF00069">
    <property type="entry name" value="Pkinase"/>
    <property type="match status" value="1"/>
</dbReference>
<dbReference type="PANTHER" id="PTHR43289:SF6">
    <property type="entry name" value="SERINE_THREONINE-PROTEIN KINASE NEKL-3"/>
    <property type="match status" value="1"/>
</dbReference>
<feature type="binding site" evidence="7">
    <location>
        <position position="41"/>
    </location>
    <ligand>
        <name>ATP</name>
        <dbReference type="ChEBI" id="CHEBI:30616"/>
    </ligand>
</feature>
<feature type="compositionally biased region" description="Low complexity" evidence="8">
    <location>
        <begin position="424"/>
        <end position="461"/>
    </location>
</feature>
<feature type="domain" description="Protein kinase" evidence="10">
    <location>
        <begin position="12"/>
        <end position="270"/>
    </location>
</feature>
<organism evidence="11 12">
    <name type="scientific">Saccharopolyspora griseoalba</name>
    <dbReference type="NCBI Taxonomy" id="1431848"/>
    <lineage>
        <taxon>Bacteria</taxon>
        <taxon>Bacillati</taxon>
        <taxon>Actinomycetota</taxon>
        <taxon>Actinomycetes</taxon>
        <taxon>Pseudonocardiales</taxon>
        <taxon>Pseudonocardiaceae</taxon>
        <taxon>Saccharopolyspora</taxon>
    </lineage>
</organism>
<evidence type="ECO:0000256" key="8">
    <source>
        <dbReference type="SAM" id="MobiDB-lite"/>
    </source>
</evidence>
<dbReference type="SMART" id="SM00220">
    <property type="entry name" value="S_TKc"/>
    <property type="match status" value="1"/>
</dbReference>
<evidence type="ECO:0000256" key="7">
    <source>
        <dbReference type="PROSITE-ProRule" id="PRU10141"/>
    </source>
</evidence>
<dbReference type="Gene3D" id="3.30.200.20">
    <property type="entry name" value="Phosphorylase Kinase, domain 1"/>
    <property type="match status" value="1"/>
</dbReference>
<keyword evidence="2" id="KW-0723">Serine/threonine-protein kinase</keyword>
<keyword evidence="9" id="KW-1133">Transmembrane helix</keyword>
<dbReference type="EMBL" id="JBHTCJ010000004">
    <property type="protein sequence ID" value="MFC7341816.1"/>
    <property type="molecule type" value="Genomic_DNA"/>
</dbReference>
<dbReference type="InterPro" id="IPR000719">
    <property type="entry name" value="Prot_kinase_dom"/>
</dbReference>
<dbReference type="SUPFAM" id="SSF56112">
    <property type="entry name" value="Protein kinase-like (PK-like)"/>
    <property type="match status" value="1"/>
</dbReference>
<keyword evidence="5 11" id="KW-0418">Kinase</keyword>
<dbReference type="PROSITE" id="PS00108">
    <property type="entry name" value="PROTEIN_KINASE_ST"/>
    <property type="match status" value="1"/>
</dbReference>
<dbReference type="Proteomes" id="UP001596504">
    <property type="component" value="Unassembled WGS sequence"/>
</dbReference>
<evidence type="ECO:0000313" key="12">
    <source>
        <dbReference type="Proteomes" id="UP001596504"/>
    </source>
</evidence>
<dbReference type="InterPro" id="IPR008271">
    <property type="entry name" value="Ser/Thr_kinase_AS"/>
</dbReference>
<protein>
    <recommendedName>
        <fullName evidence="1">non-specific serine/threonine protein kinase</fullName>
        <ecNumber evidence="1">2.7.11.1</ecNumber>
    </recommendedName>
</protein>
<evidence type="ECO:0000313" key="11">
    <source>
        <dbReference type="EMBL" id="MFC7341816.1"/>
    </source>
</evidence>
<evidence type="ECO:0000259" key="10">
    <source>
        <dbReference type="PROSITE" id="PS50011"/>
    </source>
</evidence>
<keyword evidence="9" id="KW-0472">Membrane</keyword>
<evidence type="ECO:0000256" key="4">
    <source>
        <dbReference type="ARBA" id="ARBA00022741"/>
    </source>
</evidence>
<feature type="region of interest" description="Disordered" evidence="8">
    <location>
        <begin position="323"/>
        <end position="343"/>
    </location>
</feature>
<sequence>MSDEGRLVAGRYRVQRRIGSGAMGVVWECVDERLHRTVAVKQLLLQPGLDPGEAEEARQRAMREGRIAARLQHSNAISVYDVAEDEGQPVLVMEYLPSTSLGSMMSEHGPLPPREVARIGAQVAAALGAAHAAGVVHRDIKPGNILLGDNGDVKITDFGISRAQGDVQVTKTGMLAGTPAYLSPDVAMGQEPTPASDVFSLGATLYAAIEGRPPFGLNENTLALLHAVAAGKVDPPQQAGPMAQPLMAMMSARVEDRPDMAQVREMLQAVADGGSVNSIPTMAAPIPPALAPEPGPDDATGVMGAQQGTAVAYYEDDPYSEQPYEDATSYMGGDPRADSALYEEPRRSKRPLVITAIALVALAVIAVLVASAFMGNEEEPPARPAPSPQMPVPPPPETSSSEVPTTTEEEETTTEETTTEETTSEVPTTTSEESEPTTSSVESEPTSTVSGSASSGTASTE</sequence>
<evidence type="ECO:0000256" key="1">
    <source>
        <dbReference type="ARBA" id="ARBA00012513"/>
    </source>
</evidence>
<proteinExistence type="predicted"/>
<feature type="transmembrane region" description="Helical" evidence="9">
    <location>
        <begin position="352"/>
        <end position="374"/>
    </location>
</feature>
<name>A0ABW2LJU9_9PSEU</name>
<dbReference type="PROSITE" id="PS50011">
    <property type="entry name" value="PROTEIN_KINASE_DOM"/>
    <property type="match status" value="1"/>
</dbReference>
<dbReference type="GO" id="GO:0004674">
    <property type="term" value="F:protein serine/threonine kinase activity"/>
    <property type="evidence" value="ECO:0007669"/>
    <property type="project" value="UniProtKB-EC"/>
</dbReference>
<feature type="compositionally biased region" description="Acidic residues" evidence="8">
    <location>
        <begin position="407"/>
        <end position="423"/>
    </location>
</feature>
<comment type="caution">
    <text evidence="11">The sequence shown here is derived from an EMBL/GenBank/DDBJ whole genome shotgun (WGS) entry which is preliminary data.</text>
</comment>
<keyword evidence="4 7" id="KW-0547">Nucleotide-binding</keyword>
<feature type="region of interest" description="Disordered" evidence="8">
    <location>
        <begin position="377"/>
        <end position="461"/>
    </location>
</feature>
<feature type="compositionally biased region" description="Pro residues" evidence="8">
    <location>
        <begin position="382"/>
        <end position="397"/>
    </location>
</feature>
<evidence type="ECO:0000256" key="3">
    <source>
        <dbReference type="ARBA" id="ARBA00022679"/>
    </source>
</evidence>
<dbReference type="InterPro" id="IPR017441">
    <property type="entry name" value="Protein_kinase_ATP_BS"/>
</dbReference>
<dbReference type="EC" id="2.7.11.1" evidence="1"/>